<dbReference type="EMBL" id="VCIA01000001">
    <property type="protein sequence ID" value="TMN23303.1"/>
    <property type="molecule type" value="Genomic_DNA"/>
</dbReference>
<dbReference type="InterPro" id="IPR027417">
    <property type="entry name" value="P-loop_NTPase"/>
</dbReference>
<dbReference type="PROSITE" id="PS50893">
    <property type="entry name" value="ABC_TRANSPORTER_2"/>
    <property type="match status" value="1"/>
</dbReference>
<evidence type="ECO:0000256" key="2">
    <source>
        <dbReference type="ARBA" id="ARBA00022741"/>
    </source>
</evidence>
<dbReference type="SUPFAM" id="SSF52540">
    <property type="entry name" value="P-loop containing nucleoside triphosphate hydrolases"/>
    <property type="match status" value="1"/>
</dbReference>
<dbReference type="AlphaFoldDB" id="A0A5S3R810"/>
<dbReference type="PROSITE" id="PS00211">
    <property type="entry name" value="ABC_TRANSPORTER_1"/>
    <property type="match status" value="1"/>
</dbReference>
<dbReference type="GO" id="GO:0005524">
    <property type="term" value="F:ATP binding"/>
    <property type="evidence" value="ECO:0007669"/>
    <property type="project" value="UniProtKB-KW"/>
</dbReference>
<keyword evidence="2" id="KW-0547">Nucleotide-binding</keyword>
<dbReference type="GO" id="GO:0016887">
    <property type="term" value="F:ATP hydrolysis activity"/>
    <property type="evidence" value="ECO:0007669"/>
    <property type="project" value="InterPro"/>
</dbReference>
<dbReference type="RefSeq" id="WP_138604191.1">
    <property type="nucleotide sequence ID" value="NZ_VCIA01000001.1"/>
</dbReference>
<dbReference type="PANTHER" id="PTHR42794">
    <property type="entry name" value="HEMIN IMPORT ATP-BINDING PROTEIN HMUV"/>
    <property type="match status" value="1"/>
</dbReference>
<evidence type="ECO:0000259" key="5">
    <source>
        <dbReference type="PROSITE" id="PS50893"/>
    </source>
</evidence>
<evidence type="ECO:0000256" key="3">
    <source>
        <dbReference type="ARBA" id="ARBA00022840"/>
    </source>
</evidence>
<evidence type="ECO:0000256" key="4">
    <source>
        <dbReference type="ARBA" id="ARBA00022967"/>
    </source>
</evidence>
<sequence>MLNLEHVSGGYDGQTVIKDISFSVSPGEFFGILGPNGSGKTTLLKMVSGLIPCMSGSVQINNKNIRHFSRKALAKQMAVLPQLTAHAFSYTVRDTVALGRYAHHQGFFQTWTAEDEHVLQTVMEQTNITNFQDEAVQELSGGEQQRVFLAQALAQQPNLLLLDEPTNHLDLAYQKDLLDLLKKGARQEGLTVVSIFHDLNLASLYCDRLLLLHDGQKRALHTPDGVLTEGLIKEVYQTDVTKHPHPAVAKPQMHLLPDEDDISAEEVSIGPSMLHVKQEYISLAAPTSLRTLSSGVCGAGFGWNSAFVNRHVANNYDCSDPEGEMRCYLEKNGFDTSCTVGMMTAVQLADVAYGFWENDHVSLFTVVTAGVGNATDGTRSAGGRHPMTQGTINTWLFINGHVTEEAFIQAIITATEAKAQVLRELAITDENTGTIATGTSTDSVLVAATQQGQTLSYAGTATALGQLIGKSVYTETKKAIQRYQAR</sequence>
<dbReference type="CDD" id="cd03214">
    <property type="entry name" value="ABC_Iron-Siderophores_B12_Hemin"/>
    <property type="match status" value="1"/>
</dbReference>
<keyword evidence="3 6" id="KW-0067">ATP-binding</keyword>
<accession>A0A5S3R810</accession>
<keyword evidence="1" id="KW-0813">Transport</keyword>
<dbReference type="SMART" id="SM00382">
    <property type="entry name" value="AAA"/>
    <property type="match status" value="1"/>
</dbReference>
<evidence type="ECO:0000256" key="1">
    <source>
        <dbReference type="ARBA" id="ARBA00022448"/>
    </source>
</evidence>
<dbReference type="InterPro" id="IPR003593">
    <property type="entry name" value="AAA+_ATPase"/>
</dbReference>
<comment type="caution">
    <text evidence="6">The sequence shown here is derived from an EMBL/GenBank/DDBJ whole genome shotgun (WGS) entry which is preliminary data.</text>
</comment>
<reference evidence="6 7" key="1">
    <citation type="submission" date="2019-05" db="EMBL/GenBank/DDBJ databases">
        <title>Genomic analysis of Lentibacillus sp. NKC220-2.</title>
        <authorList>
            <person name="Oh Y.J."/>
        </authorList>
    </citation>
    <scope>NUCLEOTIDE SEQUENCE [LARGE SCALE GENOMIC DNA]</scope>
    <source>
        <strain evidence="6 7">NKC220-2</strain>
    </source>
</reference>
<dbReference type="InterPro" id="IPR003439">
    <property type="entry name" value="ABC_transporter-like_ATP-bd"/>
</dbReference>
<dbReference type="InterPro" id="IPR002808">
    <property type="entry name" value="AdoCbi_amidolase"/>
</dbReference>
<dbReference type="PANTHER" id="PTHR42794:SF1">
    <property type="entry name" value="HEMIN IMPORT ATP-BINDING PROTEIN HMUV"/>
    <property type="match status" value="1"/>
</dbReference>
<dbReference type="FunFam" id="3.40.50.300:FF:000134">
    <property type="entry name" value="Iron-enterobactin ABC transporter ATP-binding protein"/>
    <property type="match status" value="1"/>
</dbReference>
<keyword evidence="4" id="KW-1278">Translocase</keyword>
<dbReference type="Pfam" id="PF00005">
    <property type="entry name" value="ABC_tran"/>
    <property type="match status" value="1"/>
</dbReference>
<dbReference type="Pfam" id="PF01955">
    <property type="entry name" value="CbiZ"/>
    <property type="match status" value="1"/>
</dbReference>
<name>A0A5S3R810_9BACI</name>
<dbReference type="OrthoDB" id="9787851at2"/>
<organism evidence="6 7">
    <name type="scientific">Lentibacillus cibarius</name>
    <dbReference type="NCBI Taxonomy" id="2583219"/>
    <lineage>
        <taxon>Bacteria</taxon>
        <taxon>Bacillati</taxon>
        <taxon>Bacillota</taxon>
        <taxon>Bacilli</taxon>
        <taxon>Bacillales</taxon>
        <taxon>Bacillaceae</taxon>
        <taxon>Lentibacillus</taxon>
    </lineage>
</organism>
<proteinExistence type="predicted"/>
<evidence type="ECO:0000313" key="7">
    <source>
        <dbReference type="Proteomes" id="UP000306980"/>
    </source>
</evidence>
<dbReference type="Proteomes" id="UP000306980">
    <property type="component" value="Unassembled WGS sequence"/>
</dbReference>
<feature type="domain" description="ABC transporter" evidence="5">
    <location>
        <begin position="2"/>
        <end position="239"/>
    </location>
</feature>
<gene>
    <name evidence="6" type="ORF">FFL34_15295</name>
</gene>
<evidence type="ECO:0000313" key="6">
    <source>
        <dbReference type="EMBL" id="TMN23303.1"/>
    </source>
</evidence>
<dbReference type="Gene3D" id="3.40.50.300">
    <property type="entry name" value="P-loop containing nucleotide triphosphate hydrolases"/>
    <property type="match status" value="1"/>
</dbReference>
<dbReference type="InterPro" id="IPR017871">
    <property type="entry name" value="ABC_transporter-like_CS"/>
</dbReference>
<protein>
    <submittedName>
        <fullName evidence="6">ATP-binding cassette domain-containing protein</fullName>
    </submittedName>
</protein>